<evidence type="ECO:0000256" key="4">
    <source>
        <dbReference type="ARBA" id="ARBA00022490"/>
    </source>
</evidence>
<comment type="caution">
    <text evidence="11">The sequence shown here is derived from an EMBL/GenBank/DDBJ whole genome shotgun (WGS) entry which is preliminary data.</text>
</comment>
<keyword evidence="12" id="KW-1185">Reference proteome</keyword>
<dbReference type="STRING" id="133383.A0A1R0GRM2"/>
<dbReference type="GO" id="GO:0005634">
    <property type="term" value="C:nucleus"/>
    <property type="evidence" value="ECO:0007669"/>
    <property type="project" value="TreeGrafter"/>
</dbReference>
<evidence type="ECO:0000313" key="12">
    <source>
        <dbReference type="Proteomes" id="UP000187455"/>
    </source>
</evidence>
<evidence type="ECO:0000256" key="5">
    <source>
        <dbReference type="ARBA" id="ARBA00023136"/>
    </source>
</evidence>
<feature type="domain" description="TLDc" evidence="10">
    <location>
        <begin position="213"/>
        <end position="409"/>
    </location>
</feature>
<evidence type="ECO:0000256" key="1">
    <source>
        <dbReference type="ARBA" id="ARBA00004370"/>
    </source>
</evidence>
<accession>A0A1R0GRM2</accession>
<dbReference type="PANTHER" id="PTHR23354:SF131">
    <property type="entry name" value="MTOR-ASSOCIATED PROTEIN MEAK7"/>
    <property type="match status" value="1"/>
</dbReference>
<dbReference type="PANTHER" id="PTHR23354">
    <property type="entry name" value="NUCLEOLAR PROTEIN 7/ESTROGEN RECEPTOR COACTIVATOR-RELATED"/>
    <property type="match status" value="1"/>
</dbReference>
<evidence type="ECO:0000256" key="2">
    <source>
        <dbReference type="ARBA" id="ARBA00004371"/>
    </source>
</evidence>
<dbReference type="EMBL" id="LSSL01004306">
    <property type="protein sequence ID" value="OLY79552.1"/>
    <property type="molecule type" value="Genomic_DNA"/>
</dbReference>
<dbReference type="Proteomes" id="UP000187455">
    <property type="component" value="Unassembled WGS sequence"/>
</dbReference>
<keyword evidence="4" id="KW-0963">Cytoplasm</keyword>
<dbReference type="AlphaFoldDB" id="A0A1R0GRM2"/>
<evidence type="ECO:0000256" key="8">
    <source>
        <dbReference type="ARBA" id="ARBA00041780"/>
    </source>
</evidence>
<comment type="subcellular location">
    <subcellularLocation>
        <location evidence="3">Cytoplasm</location>
    </subcellularLocation>
    <subcellularLocation>
        <location evidence="2">Lysosome</location>
    </subcellularLocation>
    <subcellularLocation>
        <location evidence="1">Membrane</location>
    </subcellularLocation>
</comment>
<evidence type="ECO:0000259" key="10">
    <source>
        <dbReference type="PROSITE" id="PS51886"/>
    </source>
</evidence>
<dbReference type="PROSITE" id="PS51886">
    <property type="entry name" value="TLDC"/>
    <property type="match status" value="1"/>
</dbReference>
<dbReference type="GO" id="GO:0006979">
    <property type="term" value="P:response to oxidative stress"/>
    <property type="evidence" value="ECO:0007669"/>
    <property type="project" value="TreeGrafter"/>
</dbReference>
<evidence type="ECO:0000256" key="7">
    <source>
        <dbReference type="ARBA" id="ARBA00039594"/>
    </source>
</evidence>
<protein>
    <recommendedName>
        <fullName evidence="7">MTOR-associated protein MEAK7</fullName>
    </recommendedName>
    <alternativeName>
        <fullName evidence="9">TBC/LysM-associated domain-containing protein 1</fullName>
    </alternativeName>
    <alternativeName>
        <fullName evidence="8">TLD domain-containing protein 1</fullName>
    </alternativeName>
</protein>
<sequence>MGNSTSMPNADLQTRALQPAILNSILKASYETYLSHESNQKINESSLAVWYDFLKLSNISSKDLPFQVYRDTFHGIFNFHVDPKPLFEFAKSFGVSTINFTRILCENHLLLNEDFSTFGSNSLSLESLIDLEALEYTALYSWLKKENDENQFFVIEKNLGQPNLKEWRSLIAELNFLPYSKLNEASIKDLQKDCLILPTLLVPQHYQGASSSTLLNYTTQLQLRMPAESRHDWKLLFNSVVDGNSWNSFVSKIEGYSKLLVLISPRASTNGTHPPSVFGAYIHDPLIKSADWKGNAKNFLFSFRKPYPSINENSFSQEKTISNSSEVALDASASVELVFNSSGLNSHYQYFNYQTMTMPNGLGLGGQLDYFGLWIDSDFIHGHSFPSATYSNSNLSDPVISSEKSPGVTSTNDFILKSVIVISCSSDRDAAANKTSEKSAVSNNPDVVTILEMANKTVYSKDYAENNS</sequence>
<dbReference type="SMART" id="SM00584">
    <property type="entry name" value="TLDc"/>
    <property type="match status" value="1"/>
</dbReference>
<keyword evidence="6" id="KW-0458">Lysosome</keyword>
<evidence type="ECO:0000313" key="11">
    <source>
        <dbReference type="EMBL" id="OLY79552.1"/>
    </source>
</evidence>
<dbReference type="InterPro" id="IPR006571">
    <property type="entry name" value="TLDc_dom"/>
</dbReference>
<dbReference type="GO" id="GO:0005737">
    <property type="term" value="C:cytoplasm"/>
    <property type="evidence" value="ECO:0007669"/>
    <property type="project" value="UniProtKB-SubCell"/>
</dbReference>
<reference evidence="11 12" key="1">
    <citation type="journal article" date="2016" name="Mol. Biol. Evol.">
        <title>Genome-Wide Survey of Gut Fungi (Harpellales) Reveals the First Horizontally Transferred Ubiquitin Gene from a Mosquito Host.</title>
        <authorList>
            <person name="Wang Y."/>
            <person name="White M.M."/>
            <person name="Kvist S."/>
            <person name="Moncalvo J.M."/>
        </authorList>
    </citation>
    <scope>NUCLEOTIDE SEQUENCE [LARGE SCALE GENOMIC DNA]</scope>
    <source>
        <strain evidence="11 12">ALG-7-W6</strain>
    </source>
</reference>
<gene>
    <name evidence="11" type="ORF">AYI68_g6374</name>
</gene>
<proteinExistence type="predicted"/>
<evidence type="ECO:0000256" key="3">
    <source>
        <dbReference type="ARBA" id="ARBA00004496"/>
    </source>
</evidence>
<keyword evidence="5" id="KW-0472">Membrane</keyword>
<organism evidence="11 12">
    <name type="scientific">Smittium mucronatum</name>
    <dbReference type="NCBI Taxonomy" id="133383"/>
    <lineage>
        <taxon>Eukaryota</taxon>
        <taxon>Fungi</taxon>
        <taxon>Fungi incertae sedis</taxon>
        <taxon>Zoopagomycota</taxon>
        <taxon>Kickxellomycotina</taxon>
        <taxon>Harpellomycetes</taxon>
        <taxon>Harpellales</taxon>
        <taxon>Legeriomycetaceae</taxon>
        <taxon>Smittium</taxon>
    </lineage>
</organism>
<dbReference type="OrthoDB" id="26679at2759"/>
<dbReference type="GO" id="GO:0016020">
    <property type="term" value="C:membrane"/>
    <property type="evidence" value="ECO:0007669"/>
    <property type="project" value="UniProtKB-SubCell"/>
</dbReference>
<name>A0A1R0GRM2_9FUNG</name>
<evidence type="ECO:0000256" key="9">
    <source>
        <dbReference type="ARBA" id="ARBA00042134"/>
    </source>
</evidence>
<evidence type="ECO:0000256" key="6">
    <source>
        <dbReference type="ARBA" id="ARBA00023228"/>
    </source>
</evidence>
<dbReference type="Pfam" id="PF07534">
    <property type="entry name" value="TLD"/>
    <property type="match status" value="1"/>
</dbReference>